<dbReference type="AlphaFoldDB" id="A0A1I2ER68"/>
<sequence>MKARNILLGVGIGFLAGYALKEYTGGDQISPEKALKNVKENVKGQVPVNGSWIHMTTENYTKDDLNYKVYRGGISSTKDGETKQLDFVVDAKTGTILELTS</sequence>
<dbReference type="EMBL" id="FONT01000006">
    <property type="protein sequence ID" value="SFE95552.1"/>
    <property type="molecule type" value="Genomic_DNA"/>
</dbReference>
<organism evidence="2 3">
    <name type="scientific">Alteribacillus iranensis</name>
    <dbReference type="NCBI Taxonomy" id="930128"/>
    <lineage>
        <taxon>Bacteria</taxon>
        <taxon>Bacillati</taxon>
        <taxon>Bacillota</taxon>
        <taxon>Bacilli</taxon>
        <taxon>Bacillales</taxon>
        <taxon>Bacillaceae</taxon>
        <taxon>Alteribacillus</taxon>
    </lineage>
</organism>
<accession>A0A1I2ER68</accession>
<evidence type="ECO:0000259" key="1">
    <source>
        <dbReference type="Pfam" id="PF03413"/>
    </source>
</evidence>
<feature type="domain" description="PepSY" evidence="1">
    <location>
        <begin position="29"/>
        <end position="98"/>
    </location>
</feature>
<dbReference type="InterPro" id="IPR025711">
    <property type="entry name" value="PepSY"/>
</dbReference>
<dbReference type="Pfam" id="PF03413">
    <property type="entry name" value="PepSY"/>
    <property type="match status" value="1"/>
</dbReference>
<reference evidence="2 3" key="1">
    <citation type="submission" date="2016-10" db="EMBL/GenBank/DDBJ databases">
        <authorList>
            <person name="de Groot N.N."/>
        </authorList>
    </citation>
    <scope>NUCLEOTIDE SEQUENCE [LARGE SCALE GENOMIC DNA]</scope>
    <source>
        <strain evidence="2 3">DSM 23995</strain>
    </source>
</reference>
<name>A0A1I2ER68_9BACI</name>
<proteinExistence type="predicted"/>
<evidence type="ECO:0000313" key="2">
    <source>
        <dbReference type="EMBL" id="SFE95552.1"/>
    </source>
</evidence>
<dbReference type="RefSeq" id="WP_091663030.1">
    <property type="nucleotide sequence ID" value="NZ_FONT01000006.1"/>
</dbReference>
<protein>
    <submittedName>
        <fullName evidence="2">Predicted small secreted protein</fullName>
    </submittedName>
</protein>
<evidence type="ECO:0000313" key="3">
    <source>
        <dbReference type="Proteomes" id="UP000199516"/>
    </source>
</evidence>
<keyword evidence="3" id="KW-1185">Reference proteome</keyword>
<dbReference type="Proteomes" id="UP000199516">
    <property type="component" value="Unassembled WGS sequence"/>
</dbReference>
<dbReference type="OrthoDB" id="2989832at2"/>
<gene>
    <name evidence="2" type="ORF">SAMN05192532_106219</name>
</gene>
<dbReference type="STRING" id="930128.SAMN05192532_106219"/>